<dbReference type="GO" id="GO:0007059">
    <property type="term" value="P:chromosome segregation"/>
    <property type="evidence" value="ECO:0007669"/>
    <property type="project" value="TreeGrafter"/>
</dbReference>
<keyword evidence="4" id="KW-1185">Reference proteome</keyword>
<dbReference type="InterPro" id="IPR036086">
    <property type="entry name" value="ParB/Sulfiredoxin_sf"/>
</dbReference>
<dbReference type="SMART" id="SM00470">
    <property type="entry name" value="ParB"/>
    <property type="match status" value="1"/>
</dbReference>
<dbReference type="PANTHER" id="PTHR33375">
    <property type="entry name" value="CHROMOSOME-PARTITIONING PROTEIN PARB-RELATED"/>
    <property type="match status" value="1"/>
</dbReference>
<evidence type="ECO:0000256" key="1">
    <source>
        <dbReference type="SAM" id="MobiDB-lite"/>
    </source>
</evidence>
<dbReference type="OrthoDB" id="248048at2"/>
<dbReference type="InterPro" id="IPR050336">
    <property type="entry name" value="Chromosome_partition/occlusion"/>
</dbReference>
<dbReference type="InterPro" id="IPR003115">
    <property type="entry name" value="ParB_N"/>
</dbReference>
<feature type="domain" description="ParB-like N-terminal" evidence="2">
    <location>
        <begin position="9"/>
        <end position="100"/>
    </location>
</feature>
<dbReference type="SUPFAM" id="SSF109709">
    <property type="entry name" value="KorB DNA-binding domain-like"/>
    <property type="match status" value="1"/>
</dbReference>
<dbReference type="Proteomes" id="UP000285575">
    <property type="component" value="Unassembled WGS sequence"/>
</dbReference>
<dbReference type="PANTHER" id="PTHR33375:SF1">
    <property type="entry name" value="CHROMOSOME-PARTITIONING PROTEIN PARB-RELATED"/>
    <property type="match status" value="1"/>
</dbReference>
<dbReference type="AlphaFoldDB" id="A0A437R9K4"/>
<comment type="caution">
    <text evidence="3">The sequence shown here is derived from an EMBL/GenBank/DDBJ whole genome shotgun (WGS) entry which is preliminary data.</text>
</comment>
<evidence type="ECO:0000313" key="3">
    <source>
        <dbReference type="EMBL" id="RVU43374.1"/>
    </source>
</evidence>
<dbReference type="GO" id="GO:0005694">
    <property type="term" value="C:chromosome"/>
    <property type="evidence" value="ECO:0007669"/>
    <property type="project" value="TreeGrafter"/>
</dbReference>
<dbReference type="SUPFAM" id="SSF110849">
    <property type="entry name" value="ParB/Sulfiredoxin"/>
    <property type="match status" value="1"/>
</dbReference>
<reference evidence="3 4" key="1">
    <citation type="submission" date="2019-01" db="EMBL/GenBank/DDBJ databases">
        <authorList>
            <person name="Chen W.-M."/>
        </authorList>
    </citation>
    <scope>NUCLEOTIDE SEQUENCE [LARGE SCALE GENOMIC DNA]</scope>
    <source>
        <strain evidence="3 4">KYPY4</strain>
    </source>
</reference>
<evidence type="ECO:0000313" key="4">
    <source>
        <dbReference type="Proteomes" id="UP000285575"/>
    </source>
</evidence>
<organism evidence="3 4">
    <name type="scientific">Rubrivivax rivuli</name>
    <dbReference type="NCBI Taxonomy" id="1862385"/>
    <lineage>
        <taxon>Bacteria</taxon>
        <taxon>Pseudomonadati</taxon>
        <taxon>Pseudomonadota</taxon>
        <taxon>Betaproteobacteria</taxon>
        <taxon>Burkholderiales</taxon>
        <taxon>Sphaerotilaceae</taxon>
        <taxon>Rubrivivax</taxon>
    </lineage>
</organism>
<dbReference type="InterPro" id="IPR011111">
    <property type="entry name" value="Plasmid_RepB"/>
</dbReference>
<dbReference type="Pfam" id="PF02195">
    <property type="entry name" value="ParB_N"/>
    <property type="match status" value="1"/>
</dbReference>
<gene>
    <name evidence="3" type="ORF">EOE66_20745</name>
</gene>
<accession>A0A437R9K4</accession>
<dbReference type="RefSeq" id="WP_128230658.1">
    <property type="nucleotide sequence ID" value="NZ_SACR01000007.1"/>
</dbReference>
<dbReference type="Gene3D" id="3.90.1530.30">
    <property type="match status" value="1"/>
</dbReference>
<dbReference type="CDD" id="cd16411">
    <property type="entry name" value="ParB_N_like"/>
    <property type="match status" value="1"/>
</dbReference>
<dbReference type="Pfam" id="PF07506">
    <property type="entry name" value="RepB"/>
    <property type="match status" value="1"/>
</dbReference>
<sequence length="298" mass="33106">MTQSSPHIEMIPIADIAVVNPRVRNPRIHKTITESIDQVGLKRPITVRRVPPGQGGAPYALICGQGRLESCRMLGQTEIAALIVDVDEETGHVMSIVENVARRTPRAVETLEHVRVLKQRGYTDSEVAAKLGCTPSWVNNVVNLLERGEKRLLAATEAGHIPINLAVSISRASGADAQQLLMDAYESGELTGRKITVVRKILEQRERSGKKGTNSFARGPTRRQMSPEDLAKLYQRDVEMHRRIQKKAEYTQKSLLLAQQIFKELFASKEFCALLRSEKLVSVPQPLAELVPRGGLVR</sequence>
<protein>
    <submittedName>
        <fullName evidence="3">Chromosome partitioning protein ParB</fullName>
    </submittedName>
</protein>
<name>A0A437R9K4_9BURK</name>
<evidence type="ECO:0000259" key="2">
    <source>
        <dbReference type="SMART" id="SM00470"/>
    </source>
</evidence>
<feature type="region of interest" description="Disordered" evidence="1">
    <location>
        <begin position="206"/>
        <end position="229"/>
    </location>
</feature>
<dbReference type="Gene3D" id="1.10.10.2830">
    <property type="match status" value="1"/>
</dbReference>
<proteinExistence type="predicted"/>
<dbReference type="EMBL" id="SACR01000007">
    <property type="protein sequence ID" value="RVU43374.1"/>
    <property type="molecule type" value="Genomic_DNA"/>
</dbReference>